<proteinExistence type="inferred from homology"/>
<comment type="catalytic activity">
    <reaction evidence="1">
        <text>coproporphyrinogen III + 3 O2 = coproporphyrin III + 3 H2O2</text>
        <dbReference type="Rhea" id="RHEA:43436"/>
        <dbReference type="ChEBI" id="CHEBI:15379"/>
        <dbReference type="ChEBI" id="CHEBI:16240"/>
        <dbReference type="ChEBI" id="CHEBI:57309"/>
        <dbReference type="ChEBI" id="CHEBI:131725"/>
        <dbReference type="EC" id="1.3.3.15"/>
    </reaction>
    <physiologicalReaction direction="left-to-right" evidence="1">
        <dbReference type="Rhea" id="RHEA:43437"/>
    </physiologicalReaction>
</comment>
<sequence>MKKVCIVGGGITGLSAAYYLTKEGVPVDLYEASERLGGKVKTYRKNGFVIEQGAESYISRKPELTDLAIEIGMEEDLVRNLTGQSFIYSNGSLSPVPKNTILGVPTTKEAIEETELLSRKGKTRALLDYQIPVVEMHGDISAGDFFKKRLGEEVATNMIEPLLGGVYSTALDEMSLMSTYPFFKEEEERYGSLIKGMYERKNRTKDNQSAKATTEGKKQGMFFQFKNGLESFIDRLKEVVESQGGNIYLNTPVEKIDKLTNSYIVSVDSSKKEYSDVIVATMHFSYKDLIDEPMLEYFNHMKATTVANVVLCFDESQVKNDLDGTGFVINRQEDDMAMTACTWTNKKWAHSTPKGKALLRAYIGKPNHEKLNHLIKNGADEEILDAVKRDLNKIMNIEGEPEFHIITRMPDAAPNYLVGHKEMIDKIHAYFKENYPGLYLIGAPHYAVGLPDCVKTAKDTAHEIIS</sequence>
<reference evidence="13 14" key="1">
    <citation type="submission" date="2020-08" db="EMBL/GenBank/DDBJ databases">
        <title>Genomic Encyclopedia of Type Strains, Phase IV (KMG-IV): sequencing the most valuable type-strain genomes for metagenomic binning, comparative biology and taxonomic classification.</title>
        <authorList>
            <person name="Goeker M."/>
        </authorList>
    </citation>
    <scope>NUCLEOTIDE SEQUENCE [LARGE SCALE GENOMIC DNA]</scope>
    <source>
        <strain evidence="13 14">DSM 19163</strain>
    </source>
</reference>
<comment type="cofactor">
    <cofactor evidence="2 11">
        <name>FAD</name>
        <dbReference type="ChEBI" id="CHEBI:57692"/>
    </cofactor>
</comment>
<keyword evidence="9 11" id="KW-0560">Oxidoreductase</keyword>
<keyword evidence="8 11" id="KW-0274">FAD</keyword>
<evidence type="ECO:0000256" key="1">
    <source>
        <dbReference type="ARBA" id="ARBA00001755"/>
    </source>
</evidence>
<evidence type="ECO:0000256" key="2">
    <source>
        <dbReference type="ARBA" id="ARBA00001974"/>
    </source>
</evidence>
<dbReference type="Gene3D" id="1.10.3110.10">
    <property type="entry name" value="protoporphyrinogen ix oxidase, domain 3"/>
    <property type="match status" value="1"/>
</dbReference>
<dbReference type="PANTHER" id="PTHR42923">
    <property type="entry name" value="PROTOPORPHYRINOGEN OXIDASE"/>
    <property type="match status" value="1"/>
</dbReference>
<evidence type="ECO:0000256" key="5">
    <source>
        <dbReference type="ARBA" id="ARBA00012402"/>
    </source>
</evidence>
<dbReference type="EMBL" id="JACHHF010000001">
    <property type="protein sequence ID" value="MBB5175167.1"/>
    <property type="molecule type" value="Genomic_DNA"/>
</dbReference>
<keyword evidence="7 11" id="KW-0285">Flavoprotein</keyword>
<comment type="similarity">
    <text evidence="4 11">Belongs to the protoporphyrinogen/coproporphyrinogen oxidase family. Coproporphyrinogen III oxidase subfamily.</text>
</comment>
<dbReference type="Pfam" id="PF01593">
    <property type="entry name" value="Amino_oxidase"/>
    <property type="match status" value="1"/>
</dbReference>
<dbReference type="SUPFAM" id="SSF51905">
    <property type="entry name" value="FAD/NAD(P)-binding domain"/>
    <property type="match status" value="1"/>
</dbReference>
<evidence type="ECO:0000256" key="9">
    <source>
        <dbReference type="ARBA" id="ARBA00023002"/>
    </source>
</evidence>
<dbReference type="InterPro" id="IPR036188">
    <property type="entry name" value="FAD/NAD-bd_sf"/>
</dbReference>
<evidence type="ECO:0000313" key="13">
    <source>
        <dbReference type="EMBL" id="MBB5175167.1"/>
    </source>
</evidence>
<comment type="pathway">
    <text evidence="3 11">Porphyrin-containing compound metabolism; protoheme biosynthesis.</text>
</comment>
<dbReference type="PANTHER" id="PTHR42923:SF3">
    <property type="entry name" value="PROTOPORPHYRINOGEN OXIDASE"/>
    <property type="match status" value="1"/>
</dbReference>
<evidence type="ECO:0000256" key="8">
    <source>
        <dbReference type="ARBA" id="ARBA00022827"/>
    </source>
</evidence>
<dbReference type="Gene3D" id="3.50.50.60">
    <property type="entry name" value="FAD/NAD(P)-binding domain"/>
    <property type="match status" value="1"/>
</dbReference>
<dbReference type="InterPro" id="IPR004572">
    <property type="entry name" value="Protoporphyrinogen_oxidase"/>
</dbReference>
<evidence type="ECO:0000256" key="11">
    <source>
        <dbReference type="RuleBase" id="RU364052"/>
    </source>
</evidence>
<keyword evidence="14" id="KW-1185">Reference proteome</keyword>
<evidence type="ECO:0000256" key="10">
    <source>
        <dbReference type="ARBA" id="ARBA00023133"/>
    </source>
</evidence>
<dbReference type="NCBIfam" id="TIGR00562">
    <property type="entry name" value="proto_IX_ox"/>
    <property type="match status" value="1"/>
</dbReference>
<keyword evidence="11" id="KW-0963">Cytoplasm</keyword>
<dbReference type="EC" id="1.3.3.15" evidence="5 11"/>
<dbReference type="PRINTS" id="PR00420">
    <property type="entry name" value="RNGMNOXGNASE"/>
</dbReference>
<dbReference type="InterPro" id="IPR050464">
    <property type="entry name" value="Zeta_carotene_desat/Oxidored"/>
</dbReference>
<evidence type="ECO:0000256" key="4">
    <source>
        <dbReference type="ARBA" id="ARBA00008310"/>
    </source>
</evidence>
<evidence type="ECO:0000313" key="14">
    <source>
        <dbReference type="Proteomes" id="UP000579136"/>
    </source>
</evidence>
<dbReference type="GO" id="GO:0004729">
    <property type="term" value="F:oxygen-dependent protoporphyrinogen oxidase activity"/>
    <property type="evidence" value="ECO:0007669"/>
    <property type="project" value="UniProtKB-UniRule"/>
</dbReference>
<evidence type="ECO:0000256" key="6">
    <source>
        <dbReference type="ARBA" id="ARBA00019046"/>
    </source>
</evidence>
<dbReference type="Proteomes" id="UP000579136">
    <property type="component" value="Unassembled WGS sequence"/>
</dbReference>
<comment type="subcellular location">
    <subcellularLocation>
        <location evidence="11">Cytoplasm</location>
    </subcellularLocation>
</comment>
<organism evidence="13 14">
    <name type="scientific">Nosocomiicoccus ampullae</name>
    <dbReference type="NCBI Taxonomy" id="489910"/>
    <lineage>
        <taxon>Bacteria</taxon>
        <taxon>Bacillati</taxon>
        <taxon>Bacillota</taxon>
        <taxon>Bacilli</taxon>
        <taxon>Bacillales</taxon>
        <taxon>Staphylococcaceae</taxon>
        <taxon>Nosocomiicoccus</taxon>
    </lineage>
</organism>
<dbReference type="GO" id="GO:0006783">
    <property type="term" value="P:heme biosynthetic process"/>
    <property type="evidence" value="ECO:0007669"/>
    <property type="project" value="UniProtKB-UniRule"/>
</dbReference>
<comment type="caution">
    <text evidence="13">The sequence shown here is derived from an EMBL/GenBank/DDBJ whole genome shotgun (WGS) entry which is preliminary data.</text>
</comment>
<evidence type="ECO:0000259" key="12">
    <source>
        <dbReference type="Pfam" id="PF01593"/>
    </source>
</evidence>
<dbReference type="GO" id="GO:0005737">
    <property type="term" value="C:cytoplasm"/>
    <property type="evidence" value="ECO:0007669"/>
    <property type="project" value="UniProtKB-SubCell"/>
</dbReference>
<dbReference type="RefSeq" id="WP_183672604.1">
    <property type="nucleotide sequence ID" value="NZ_CBCRYX010000011.1"/>
</dbReference>
<gene>
    <name evidence="13" type="ORF">HNQ45_000025</name>
</gene>
<accession>A0A9Q2HF44</accession>
<dbReference type="AlphaFoldDB" id="A0A9Q2HF44"/>
<dbReference type="Gene3D" id="3.90.660.20">
    <property type="entry name" value="Protoporphyrinogen oxidase, mitochondrial, domain 2"/>
    <property type="match status" value="1"/>
</dbReference>
<dbReference type="InterPro" id="IPR002937">
    <property type="entry name" value="Amino_oxidase"/>
</dbReference>
<protein>
    <recommendedName>
        <fullName evidence="6 11">Coproporphyrinogen III oxidase</fullName>
        <ecNumber evidence="5 11">1.3.3.15</ecNumber>
    </recommendedName>
</protein>
<feature type="domain" description="Amine oxidase" evidence="12">
    <location>
        <begin position="11"/>
        <end position="465"/>
    </location>
</feature>
<comment type="function">
    <text evidence="11">Involved in coproporphyrin-dependent heme b biosynthesis. Catalyzes the oxidation of coproporphyrinogen III to coproporphyrin III.</text>
</comment>
<keyword evidence="10 11" id="KW-0350">Heme biosynthesis</keyword>
<evidence type="ECO:0000256" key="3">
    <source>
        <dbReference type="ARBA" id="ARBA00004744"/>
    </source>
</evidence>
<dbReference type="SUPFAM" id="SSF54373">
    <property type="entry name" value="FAD-linked reductases, C-terminal domain"/>
    <property type="match status" value="1"/>
</dbReference>
<evidence type="ECO:0000256" key="7">
    <source>
        <dbReference type="ARBA" id="ARBA00022630"/>
    </source>
</evidence>
<name>A0A9Q2HF44_9STAP</name>